<protein>
    <submittedName>
        <fullName evidence="7">Transcription factor atf1</fullName>
    </submittedName>
</protein>
<feature type="domain" description="BZIP" evidence="6">
    <location>
        <begin position="256"/>
        <end position="306"/>
    </location>
</feature>
<dbReference type="InterPro" id="IPR004827">
    <property type="entry name" value="bZIP"/>
</dbReference>
<comment type="subcellular location">
    <subcellularLocation>
        <location evidence="1">Nucleus</location>
    </subcellularLocation>
</comment>
<evidence type="ECO:0000256" key="1">
    <source>
        <dbReference type="ARBA" id="ARBA00004123"/>
    </source>
</evidence>
<dbReference type="GO" id="GO:0003700">
    <property type="term" value="F:DNA-binding transcription factor activity"/>
    <property type="evidence" value="ECO:0007669"/>
    <property type="project" value="InterPro"/>
</dbReference>
<feature type="region of interest" description="Disordered" evidence="5">
    <location>
        <begin position="1"/>
        <end position="21"/>
    </location>
</feature>
<reference evidence="7" key="1">
    <citation type="journal article" date="2016" name="Gigascience">
        <title>De novo construction of an expanded transcriptome assembly for the western tarnished plant bug, Lygus hesperus.</title>
        <authorList>
            <person name="Tassone E.E."/>
            <person name="Geib S.M."/>
            <person name="Hall B."/>
            <person name="Fabrick J.A."/>
            <person name="Brent C.S."/>
            <person name="Hull J.J."/>
        </authorList>
    </citation>
    <scope>NUCLEOTIDE SEQUENCE</scope>
</reference>
<evidence type="ECO:0000256" key="5">
    <source>
        <dbReference type="SAM" id="MobiDB-lite"/>
    </source>
</evidence>
<name>A0A146L547_LYGHE</name>
<dbReference type="Gene3D" id="1.20.5.170">
    <property type="match status" value="1"/>
</dbReference>
<sequence>MKEYGMELSLNKTSNLPSNETPTPTRFINNCEAIGLFQDLNPFEETFKKAVENAKRGTLRPQTISVLGKAAGDDLHTPQVFLDGPESHSLESENSGLPEVVIRSEADTSITSQNTPPASLVPANHGNVAEESVHVLFEMPNGTVLQLSAKPVKNDGPQVREAIRIAPAKAVTSGAVILTTPNANSTVASPPRPSNNPLVKEKLKAFLDGSIKARQEKVKPSLRQTQVPIPQKRPVPIVEEKRPVPLISDPVNETDEERKRKIQERNRRAAFRCREKRKRHMESLLNDNRLLSQEVVSLRAEVVRLQTLLMCHSNCSLTSLDQPVSVPCTSADPVRSPVTSTNEVSDNSTASLLTARSIQVKKDSLTLDIAKAIENTSMDLDSPSIVRRDEVLSSVAPPSTPDERIDPFSDSVYKTEPMDKQMNLATTVIQLNPNVLKTNGSSSA</sequence>
<dbReference type="Pfam" id="PF07716">
    <property type="entry name" value="bZIP_2"/>
    <property type="match status" value="1"/>
</dbReference>
<dbReference type="InterPro" id="IPR046347">
    <property type="entry name" value="bZIP_sf"/>
</dbReference>
<dbReference type="PROSITE" id="PS50217">
    <property type="entry name" value="BZIP"/>
    <property type="match status" value="1"/>
</dbReference>
<evidence type="ECO:0000259" key="6">
    <source>
        <dbReference type="PROSITE" id="PS50217"/>
    </source>
</evidence>
<dbReference type="AlphaFoldDB" id="A0A146L547"/>
<dbReference type="SUPFAM" id="SSF57959">
    <property type="entry name" value="Leucine zipper domain"/>
    <property type="match status" value="1"/>
</dbReference>
<dbReference type="GO" id="GO:0005634">
    <property type="term" value="C:nucleus"/>
    <property type="evidence" value="ECO:0007669"/>
    <property type="project" value="UniProtKB-SubCell"/>
</dbReference>
<evidence type="ECO:0000256" key="2">
    <source>
        <dbReference type="ARBA" id="ARBA00023015"/>
    </source>
</evidence>
<dbReference type="CDD" id="cd14687">
    <property type="entry name" value="bZIP_ATF2"/>
    <property type="match status" value="1"/>
</dbReference>
<keyword evidence="4" id="KW-0539">Nucleus</keyword>
<accession>A0A146L547</accession>
<dbReference type="EMBL" id="GDHC01015630">
    <property type="protein sequence ID" value="JAQ02999.1"/>
    <property type="molecule type" value="Transcribed_RNA"/>
</dbReference>
<dbReference type="InterPro" id="IPR051027">
    <property type="entry name" value="bZIP_transcription_factors"/>
</dbReference>
<keyword evidence="3" id="KW-0804">Transcription</keyword>
<feature type="compositionally biased region" description="Polar residues" evidence="5">
    <location>
        <begin position="10"/>
        <end position="21"/>
    </location>
</feature>
<organism evidence="7">
    <name type="scientific">Lygus hesperus</name>
    <name type="common">Western plant bug</name>
    <dbReference type="NCBI Taxonomy" id="30085"/>
    <lineage>
        <taxon>Eukaryota</taxon>
        <taxon>Metazoa</taxon>
        <taxon>Ecdysozoa</taxon>
        <taxon>Arthropoda</taxon>
        <taxon>Hexapoda</taxon>
        <taxon>Insecta</taxon>
        <taxon>Pterygota</taxon>
        <taxon>Neoptera</taxon>
        <taxon>Paraneoptera</taxon>
        <taxon>Hemiptera</taxon>
        <taxon>Heteroptera</taxon>
        <taxon>Panheteroptera</taxon>
        <taxon>Cimicomorpha</taxon>
        <taxon>Miridae</taxon>
        <taxon>Mirini</taxon>
        <taxon>Lygus</taxon>
    </lineage>
</organism>
<proteinExistence type="predicted"/>
<evidence type="ECO:0000313" key="7">
    <source>
        <dbReference type="EMBL" id="JAQ02999.1"/>
    </source>
</evidence>
<dbReference type="PROSITE" id="PS00036">
    <property type="entry name" value="BZIP_BASIC"/>
    <property type="match status" value="1"/>
</dbReference>
<keyword evidence="2" id="KW-0805">Transcription regulation</keyword>
<dbReference type="PANTHER" id="PTHR19304">
    <property type="entry name" value="CYCLIC-AMP RESPONSE ELEMENT BINDING PROTEIN"/>
    <property type="match status" value="1"/>
</dbReference>
<evidence type="ECO:0000256" key="3">
    <source>
        <dbReference type="ARBA" id="ARBA00023163"/>
    </source>
</evidence>
<dbReference type="SMART" id="SM00338">
    <property type="entry name" value="BRLZ"/>
    <property type="match status" value="1"/>
</dbReference>
<evidence type="ECO:0000256" key="4">
    <source>
        <dbReference type="ARBA" id="ARBA00023242"/>
    </source>
</evidence>
<gene>
    <name evidence="7" type="primary">atf1_2</name>
    <name evidence="7" type="ORF">g.73492</name>
</gene>